<sequence length="93" mass="10497">MTHTKPQERLLQSMQRGQKAHFVIGWRLLDGTPVHARTIQSLASRGEVEPAGTDLLGDRVTCYTTTPGRPRPLRRPMHRGRMTTPINCRCCCS</sequence>
<dbReference type="AlphaFoldDB" id="A0A1M7ACS9"/>
<dbReference type="Proteomes" id="UP000184248">
    <property type="component" value="Unassembled WGS sequence"/>
</dbReference>
<gene>
    <name evidence="2" type="ORF">SAMN05192556_11323</name>
</gene>
<proteinExistence type="predicted"/>
<evidence type="ECO:0000313" key="3">
    <source>
        <dbReference type="Proteomes" id="UP000184248"/>
    </source>
</evidence>
<name>A0A1M7ACS9_9GAMM</name>
<keyword evidence="3" id="KW-1185">Reference proteome</keyword>
<feature type="compositionally biased region" description="Basic residues" evidence="1">
    <location>
        <begin position="71"/>
        <end position="80"/>
    </location>
</feature>
<feature type="region of interest" description="Disordered" evidence="1">
    <location>
        <begin position="59"/>
        <end position="80"/>
    </location>
</feature>
<dbReference type="EMBL" id="FRAL01000013">
    <property type="protein sequence ID" value="SHL40500.1"/>
    <property type="molecule type" value="Genomic_DNA"/>
</dbReference>
<organism evidence="2 3">
    <name type="scientific">Halomonas caseinilytica</name>
    <dbReference type="NCBI Taxonomy" id="438744"/>
    <lineage>
        <taxon>Bacteria</taxon>
        <taxon>Pseudomonadati</taxon>
        <taxon>Pseudomonadota</taxon>
        <taxon>Gammaproteobacteria</taxon>
        <taxon>Oceanospirillales</taxon>
        <taxon>Halomonadaceae</taxon>
        <taxon>Halomonas</taxon>
    </lineage>
</organism>
<protein>
    <submittedName>
        <fullName evidence="2">Uncharacterized protein</fullName>
    </submittedName>
</protein>
<reference evidence="3" key="1">
    <citation type="submission" date="2016-11" db="EMBL/GenBank/DDBJ databases">
        <authorList>
            <person name="Varghese N."/>
            <person name="Submissions S."/>
        </authorList>
    </citation>
    <scope>NUCLEOTIDE SEQUENCE [LARGE SCALE GENOMIC DNA]</scope>
    <source>
        <strain evidence="3">ALO Sharm</strain>
    </source>
</reference>
<evidence type="ECO:0000256" key="1">
    <source>
        <dbReference type="SAM" id="MobiDB-lite"/>
    </source>
</evidence>
<accession>A0A1M7ACS9</accession>
<evidence type="ECO:0000313" key="2">
    <source>
        <dbReference type="EMBL" id="SHL40500.1"/>
    </source>
</evidence>